<dbReference type="AlphaFoldDB" id="A0AAV6U2I8"/>
<sequence length="160" mass="18374">MFFQWLIILVIFSNLKILIAGHSSKFANEKKFMQCLCTSSVPERLQKIQCMDAYVPPSSAFRFPQTVQYCGYFAYKTNFGQTMRQGANIPDYNPWEYAPDLNTDRSCSHTRYLPGQRAPVHIQLVTSRGWVISKCILDMARVQGKNGQTAKQMLQACCWN</sequence>
<dbReference type="Proteomes" id="UP000827092">
    <property type="component" value="Unassembled WGS sequence"/>
</dbReference>
<proteinExistence type="predicted"/>
<evidence type="ECO:0000256" key="1">
    <source>
        <dbReference type="SAM" id="SignalP"/>
    </source>
</evidence>
<evidence type="ECO:0000313" key="3">
    <source>
        <dbReference type="Proteomes" id="UP000827092"/>
    </source>
</evidence>
<organism evidence="2 3">
    <name type="scientific">Oedothorax gibbosus</name>
    <dbReference type="NCBI Taxonomy" id="931172"/>
    <lineage>
        <taxon>Eukaryota</taxon>
        <taxon>Metazoa</taxon>
        <taxon>Ecdysozoa</taxon>
        <taxon>Arthropoda</taxon>
        <taxon>Chelicerata</taxon>
        <taxon>Arachnida</taxon>
        <taxon>Araneae</taxon>
        <taxon>Araneomorphae</taxon>
        <taxon>Entelegynae</taxon>
        <taxon>Araneoidea</taxon>
        <taxon>Linyphiidae</taxon>
        <taxon>Erigoninae</taxon>
        <taxon>Oedothorax</taxon>
    </lineage>
</organism>
<name>A0AAV6U2I8_9ARAC</name>
<feature type="chain" id="PRO_5043406274" evidence="1">
    <location>
        <begin position="21"/>
        <end position="160"/>
    </location>
</feature>
<dbReference type="EMBL" id="JAFNEN010000755">
    <property type="protein sequence ID" value="KAG8177746.1"/>
    <property type="molecule type" value="Genomic_DNA"/>
</dbReference>
<comment type="caution">
    <text evidence="2">The sequence shown here is derived from an EMBL/GenBank/DDBJ whole genome shotgun (WGS) entry which is preliminary data.</text>
</comment>
<keyword evidence="1" id="KW-0732">Signal</keyword>
<protein>
    <submittedName>
        <fullName evidence="2">Uncharacterized protein</fullName>
    </submittedName>
</protein>
<gene>
    <name evidence="2" type="ORF">JTE90_008849</name>
</gene>
<evidence type="ECO:0000313" key="2">
    <source>
        <dbReference type="EMBL" id="KAG8177746.1"/>
    </source>
</evidence>
<reference evidence="2 3" key="1">
    <citation type="journal article" date="2022" name="Nat. Ecol. Evol.">
        <title>A masculinizing supergene underlies an exaggerated male reproductive morph in a spider.</title>
        <authorList>
            <person name="Hendrickx F."/>
            <person name="De Corte Z."/>
            <person name="Sonet G."/>
            <person name="Van Belleghem S.M."/>
            <person name="Kostlbacher S."/>
            <person name="Vangestel C."/>
        </authorList>
    </citation>
    <scope>NUCLEOTIDE SEQUENCE [LARGE SCALE GENOMIC DNA]</scope>
    <source>
        <strain evidence="2">W744_W776</strain>
    </source>
</reference>
<keyword evidence="3" id="KW-1185">Reference proteome</keyword>
<accession>A0AAV6U2I8</accession>
<feature type="signal peptide" evidence="1">
    <location>
        <begin position="1"/>
        <end position="20"/>
    </location>
</feature>